<name>A0ABW4JJH6_9BACL</name>
<keyword evidence="1" id="KW-0472">Membrane</keyword>
<feature type="transmembrane region" description="Helical" evidence="1">
    <location>
        <begin position="40"/>
        <end position="63"/>
    </location>
</feature>
<gene>
    <name evidence="2" type="ORF">ACFSB2_10980</name>
</gene>
<reference evidence="3" key="1">
    <citation type="journal article" date="2019" name="Int. J. Syst. Evol. Microbiol.">
        <title>The Global Catalogue of Microorganisms (GCM) 10K type strain sequencing project: providing services to taxonomists for standard genome sequencing and annotation.</title>
        <authorList>
            <consortium name="The Broad Institute Genomics Platform"/>
            <consortium name="The Broad Institute Genome Sequencing Center for Infectious Disease"/>
            <person name="Wu L."/>
            <person name="Ma J."/>
        </authorList>
    </citation>
    <scope>NUCLEOTIDE SEQUENCE [LARGE SCALE GENOMIC DNA]</scope>
    <source>
        <strain evidence="3">CGMCC 1.12286</strain>
    </source>
</reference>
<dbReference type="InterPro" id="IPR008407">
    <property type="entry name" value="Brnchd-chn_aa_trnsp_AzlD"/>
</dbReference>
<evidence type="ECO:0000313" key="3">
    <source>
        <dbReference type="Proteomes" id="UP001597079"/>
    </source>
</evidence>
<dbReference type="RefSeq" id="WP_377943092.1">
    <property type="nucleotide sequence ID" value="NZ_JBHUCX010000028.1"/>
</dbReference>
<keyword evidence="3" id="KW-1185">Reference proteome</keyword>
<keyword evidence="1" id="KW-0812">Transmembrane</keyword>
<sequence length="105" mass="11310">MNGIAYFVAILLAALATYLTRFPSLLLGRSLSLSPRIERGLRYIPIGVFAALVAPSILLHGAVHGHLDYAFYGASVVALVTAWLTKNPLWTMMAGVIVIAGLRML</sequence>
<keyword evidence="1" id="KW-1133">Transmembrane helix</keyword>
<accession>A0ABW4JJH6</accession>
<comment type="caution">
    <text evidence="2">The sequence shown here is derived from an EMBL/GenBank/DDBJ whole genome shotgun (WGS) entry which is preliminary data.</text>
</comment>
<dbReference type="Proteomes" id="UP001597079">
    <property type="component" value="Unassembled WGS sequence"/>
</dbReference>
<dbReference type="Pfam" id="PF05437">
    <property type="entry name" value="AzlD"/>
    <property type="match status" value="1"/>
</dbReference>
<feature type="transmembrane region" description="Helical" evidence="1">
    <location>
        <begin position="6"/>
        <end position="28"/>
    </location>
</feature>
<organism evidence="2 3">
    <name type="scientific">Alicyclobacillus fodiniaquatilis</name>
    <dbReference type="NCBI Taxonomy" id="1661150"/>
    <lineage>
        <taxon>Bacteria</taxon>
        <taxon>Bacillati</taxon>
        <taxon>Bacillota</taxon>
        <taxon>Bacilli</taxon>
        <taxon>Bacillales</taxon>
        <taxon>Alicyclobacillaceae</taxon>
        <taxon>Alicyclobacillus</taxon>
    </lineage>
</organism>
<evidence type="ECO:0000313" key="2">
    <source>
        <dbReference type="EMBL" id="MFD1675217.1"/>
    </source>
</evidence>
<protein>
    <submittedName>
        <fullName evidence="2">AzlD domain-containing protein</fullName>
    </submittedName>
</protein>
<dbReference type="EMBL" id="JBHUCX010000028">
    <property type="protein sequence ID" value="MFD1675217.1"/>
    <property type="molecule type" value="Genomic_DNA"/>
</dbReference>
<proteinExistence type="predicted"/>
<evidence type="ECO:0000256" key="1">
    <source>
        <dbReference type="SAM" id="Phobius"/>
    </source>
</evidence>